<feature type="region of interest" description="Disordered" evidence="1">
    <location>
        <begin position="1"/>
        <end position="50"/>
    </location>
</feature>
<organism evidence="2 3">
    <name type="scientific">Phytophthora nicotianae P10297</name>
    <dbReference type="NCBI Taxonomy" id="1317064"/>
    <lineage>
        <taxon>Eukaryota</taxon>
        <taxon>Sar</taxon>
        <taxon>Stramenopiles</taxon>
        <taxon>Oomycota</taxon>
        <taxon>Peronosporomycetes</taxon>
        <taxon>Peronosporales</taxon>
        <taxon>Peronosporaceae</taxon>
        <taxon>Phytophthora</taxon>
    </lineage>
</organism>
<sequence length="128" mass="13891">MRPTHGQASHRVHQRSVASPADGYTSGDGYGEDGDPEEARATSKLDQETESVGKIVLAVDCWLTASLIEKAKRVPRSAASTEGRSTRVRQEDDGLGRKEQRELDQGEGGWGRPRPMELDVVDGDDGES</sequence>
<accession>W2YET2</accession>
<feature type="compositionally biased region" description="Basic and acidic residues" evidence="1">
    <location>
        <begin position="84"/>
        <end position="104"/>
    </location>
</feature>
<proteinExistence type="predicted"/>
<protein>
    <submittedName>
        <fullName evidence="2">Uncharacterized protein</fullName>
    </submittedName>
</protein>
<dbReference type="Proteomes" id="UP000018948">
    <property type="component" value="Unassembled WGS sequence"/>
</dbReference>
<comment type="caution">
    <text evidence="2">The sequence shown here is derived from an EMBL/GenBank/DDBJ whole genome shotgun (WGS) entry which is preliminary data.</text>
</comment>
<evidence type="ECO:0000313" key="2">
    <source>
        <dbReference type="EMBL" id="ETP33158.1"/>
    </source>
</evidence>
<feature type="compositionally biased region" description="Basic and acidic residues" evidence="1">
    <location>
        <begin position="37"/>
        <end position="47"/>
    </location>
</feature>
<feature type="compositionally biased region" description="Acidic residues" evidence="1">
    <location>
        <begin position="119"/>
        <end position="128"/>
    </location>
</feature>
<dbReference type="AlphaFoldDB" id="W2YET2"/>
<name>W2YET2_PHYNI</name>
<gene>
    <name evidence="2" type="ORF">F442_18257</name>
</gene>
<reference evidence="2 3" key="1">
    <citation type="submission" date="2013-11" db="EMBL/GenBank/DDBJ databases">
        <title>The Genome Sequence of Phytophthora parasitica P10297.</title>
        <authorList>
            <consortium name="The Broad Institute Genomics Platform"/>
            <person name="Russ C."/>
            <person name="Tyler B."/>
            <person name="Panabieres F."/>
            <person name="Shan W."/>
            <person name="Tripathy S."/>
            <person name="Grunwald N."/>
            <person name="Machado M."/>
            <person name="Johnson C.S."/>
            <person name="Walker B."/>
            <person name="Young S.K."/>
            <person name="Zeng Q."/>
            <person name="Gargeya S."/>
            <person name="Fitzgerald M."/>
            <person name="Haas B."/>
            <person name="Abouelleil A."/>
            <person name="Allen A.W."/>
            <person name="Alvarado L."/>
            <person name="Arachchi H.M."/>
            <person name="Berlin A.M."/>
            <person name="Chapman S.B."/>
            <person name="Gainer-Dewar J."/>
            <person name="Goldberg J."/>
            <person name="Griggs A."/>
            <person name="Gujja S."/>
            <person name="Hansen M."/>
            <person name="Howarth C."/>
            <person name="Imamovic A."/>
            <person name="Ireland A."/>
            <person name="Larimer J."/>
            <person name="McCowan C."/>
            <person name="Murphy C."/>
            <person name="Pearson M."/>
            <person name="Poon T.W."/>
            <person name="Priest M."/>
            <person name="Roberts A."/>
            <person name="Saif S."/>
            <person name="Shea T."/>
            <person name="Sisk P."/>
            <person name="Sykes S."/>
            <person name="Wortman J."/>
            <person name="Nusbaum C."/>
            <person name="Birren B."/>
        </authorList>
    </citation>
    <scope>NUCLEOTIDE SEQUENCE [LARGE SCALE GENOMIC DNA]</scope>
    <source>
        <strain evidence="2 3">P10297</strain>
    </source>
</reference>
<evidence type="ECO:0000256" key="1">
    <source>
        <dbReference type="SAM" id="MobiDB-lite"/>
    </source>
</evidence>
<evidence type="ECO:0000313" key="3">
    <source>
        <dbReference type="Proteomes" id="UP000018948"/>
    </source>
</evidence>
<dbReference type="EMBL" id="ANIY01003811">
    <property type="protein sequence ID" value="ETP33158.1"/>
    <property type="molecule type" value="Genomic_DNA"/>
</dbReference>
<feature type="region of interest" description="Disordered" evidence="1">
    <location>
        <begin position="70"/>
        <end position="128"/>
    </location>
</feature>